<evidence type="ECO:0000256" key="3">
    <source>
        <dbReference type="ARBA" id="ARBA00022801"/>
    </source>
</evidence>
<dbReference type="GO" id="GO:0003968">
    <property type="term" value="F:RNA-directed RNA polymerase activity"/>
    <property type="evidence" value="ECO:0007669"/>
    <property type="project" value="UniProtKB-KW"/>
</dbReference>
<dbReference type="GO" id="GO:0016787">
    <property type="term" value="F:hydrolase activity"/>
    <property type="evidence" value="ECO:0007669"/>
    <property type="project" value="UniProtKB-KW"/>
</dbReference>
<dbReference type="PANTHER" id="PTHR23079:SF55">
    <property type="entry name" value="RNA-DIRECTED RNA POLYMERASE"/>
    <property type="match status" value="1"/>
</dbReference>
<dbReference type="GO" id="GO:0004386">
    <property type="term" value="F:helicase activity"/>
    <property type="evidence" value="ECO:0007669"/>
    <property type="project" value="UniProtKB-KW"/>
</dbReference>
<dbReference type="eggNOG" id="KOG0988">
    <property type="taxonomic scope" value="Eukaryota"/>
</dbReference>
<comment type="similarity">
    <text evidence="1">Belongs to the DNA2/NAM7 helicase family.</text>
</comment>
<evidence type="ECO:0000259" key="8">
    <source>
        <dbReference type="Pfam" id="PF13087"/>
    </source>
</evidence>
<dbReference type="InterPro" id="IPR057596">
    <property type="entry name" value="RDRP_core"/>
</dbReference>
<dbReference type="InterPro" id="IPR027417">
    <property type="entry name" value="P-loop_NTPase"/>
</dbReference>
<dbReference type="Pfam" id="PF13086">
    <property type="entry name" value="AAA_11"/>
    <property type="match status" value="1"/>
</dbReference>
<evidence type="ECO:0000313" key="9">
    <source>
        <dbReference type="EMBL" id="EGN92535.1"/>
    </source>
</evidence>
<keyword evidence="5" id="KW-0067">ATP-binding</keyword>
<dbReference type="OrthoDB" id="6513042at2759"/>
<evidence type="ECO:0000256" key="1">
    <source>
        <dbReference type="ARBA" id="ARBA00007913"/>
    </source>
</evidence>
<dbReference type="GO" id="GO:0030422">
    <property type="term" value="P:siRNA processing"/>
    <property type="evidence" value="ECO:0007669"/>
    <property type="project" value="TreeGrafter"/>
</dbReference>
<protein>
    <submittedName>
        <fullName evidence="9">Uncharacterized protein</fullName>
    </submittedName>
</protein>
<dbReference type="STRING" id="936435.F8QGI9"/>
<keyword evidence="4" id="KW-0347">Helicase</keyword>
<dbReference type="GO" id="GO:0031380">
    <property type="term" value="C:nuclear RNA-directed RNA polymerase complex"/>
    <property type="evidence" value="ECO:0007669"/>
    <property type="project" value="TreeGrafter"/>
</dbReference>
<dbReference type="PANTHER" id="PTHR23079">
    <property type="entry name" value="RNA-DEPENDENT RNA POLYMERASE"/>
    <property type="match status" value="1"/>
</dbReference>
<dbReference type="InterPro" id="IPR007855">
    <property type="entry name" value="RDRP"/>
</dbReference>
<reference evidence="10" key="1">
    <citation type="journal article" date="2011" name="Science">
        <title>The plant cell wall-decomposing machinery underlies the functional diversity of forest fungi.</title>
        <authorList>
            <person name="Eastwood D.C."/>
            <person name="Floudas D."/>
            <person name="Binder M."/>
            <person name="Majcherczyk A."/>
            <person name="Schneider P."/>
            <person name="Aerts A."/>
            <person name="Asiegbu F.O."/>
            <person name="Baker S.E."/>
            <person name="Barry K."/>
            <person name="Bendiksby M."/>
            <person name="Blumentritt M."/>
            <person name="Coutinho P.M."/>
            <person name="Cullen D."/>
            <person name="de Vries R.P."/>
            <person name="Gathman A."/>
            <person name="Goodell B."/>
            <person name="Henrissat B."/>
            <person name="Ihrmark K."/>
            <person name="Kauserud H."/>
            <person name="Kohler A."/>
            <person name="LaButti K."/>
            <person name="Lapidus A."/>
            <person name="Lavin J.L."/>
            <person name="Lee Y.-H."/>
            <person name="Lindquist E."/>
            <person name="Lilly W."/>
            <person name="Lucas S."/>
            <person name="Morin E."/>
            <person name="Murat C."/>
            <person name="Oguiza J.A."/>
            <person name="Park J."/>
            <person name="Pisabarro A.G."/>
            <person name="Riley R."/>
            <person name="Rosling A."/>
            <person name="Salamov A."/>
            <person name="Schmidt O."/>
            <person name="Schmutz J."/>
            <person name="Skrede I."/>
            <person name="Stenlid J."/>
            <person name="Wiebenga A."/>
            <person name="Xie X."/>
            <person name="Kuees U."/>
            <person name="Hibbett D.S."/>
            <person name="Hoffmeister D."/>
            <person name="Hoegberg N."/>
            <person name="Martin F."/>
            <person name="Grigoriev I.V."/>
            <person name="Watkinson S.C."/>
        </authorList>
    </citation>
    <scope>NUCLEOTIDE SEQUENCE [LARGE SCALE GENOMIC DNA]</scope>
    <source>
        <strain evidence="10">strain S7.3</strain>
    </source>
</reference>
<dbReference type="Gene3D" id="3.40.50.300">
    <property type="entry name" value="P-loop containing nucleotide triphosphate hydrolases"/>
    <property type="match status" value="2"/>
</dbReference>
<sequence>MEPYVLRKSPRPDQESWKFTLPVEVLVPPSRNRRRQTTIGKFVQFTSDAITLKWQDFPGNRIVHGDDPSKFILVSFEKLRFPESSLKVTSEYIVRLMKAGLFLNGLQYRFYHHSNSQLRSRTCFFREANSDEELDARIYKLGDFGRIMNIAKRAKRIGLLFSAAEVDLQLDPKWVTDIDDITVGDIVFSDGCGLMAKRFAVQVSKAKSIIFRNQRYTPTVFQIRYLGYKGVLMLDPKLDEEKKFLVKFRKSMKKFSTTEDKSFSVVGYSQPYSFGRLNNDIVVLLSSLGISDEKFQAKQRAYFEWIEGASHDAVKAIDFLSSLGKYSLAERLLLDGMDSPAVSKEIRALQNAEVAQFLKNNRPRTRMIIHKSRLLYGVCDPYGVLKEGQVQIRITSSRGGATTPINGDILVVRNPCLHPGDCLKLRAVDHPSLSHLLDCIVFATVGRPGHQPAPAMSSGGDLDGDKFFVCWDPDLVPSLVHEPYDYPPNKERVGKDVTRMDLATYFASYNNMSLAKVSALHQKWVRSSPDGALCVQCQELNALHSQSVDGGRIKIPDRLLTPPPTEKEFILDILARDAEDFKQQFIQRSHILDVIGSAVEDEALVVQLLQSPQTALSEFEVFSMALSFARKHPSIDIRSHLTHLDFGALTSHQKYAISTTLDLSEQQEQYMWNSLMRSDILSSRDLEQRQLNRPLSMQRLYSSTLNSLATFFQYLHIASDQYDRKLLVLKTDDRFSVGIFIRGKIPWDEDPEVDDNVVVCSFMPSASSVMSTYRPCTTGYRLHCSDNNLQLYNKNRSDTFVFLTQPPLQSGQGVIASIALQKISQRVQKQLGRLNRTPVVAIEIHVISNRDRVAHQLFDLYFEHVQTEVYIGRFDSSQQSHLLKSLQDVDWEAHPSWYKEVFLRKKSANSSKAVIAAKTPEQRETLMQFCLQTHAEEELFWTFEIMISSLPLRRESTSSWIEQHPPLAFVLLKIYPPSDTQLLSSETSQLCFAITRGLIRSANSLGIATLAALERISSSLNQLPIDQYLDLLMLATLSIRPKSLVQEALLVLHECRTLTRLEEVGMAYVHKHALAVAFDCAEEAEDACPCNEAGRPRNARLAYPVLRLVLDAKNATRVSAHFRTDLNTPIRLHSHVRLQCVSDPQNGVQDQVILDGLVVKADKGEMSIDLLHPPPPETSEMQWIVFDAGSIATSKAMMDALLRLCQEKENCCSVYEMIVGEGRESVSMVQLDGDGSDELPQAYNEQMNSQQVLAVRSCEAPLSLIWGPPGTGKTTVVVQILCHILRKSNAYKILMTASTHNAVDNVLERFVKVNKSECLLTDDQILRVATDHSKVSKSLQGYTIDARVGDINENNKLHKKAQQRVEAAVIVFTTCTGAGLGTLRKVDFDIVLIDEASQITEPCALIPLVKGCQRAVMVGDHVQLRPTVKSMGKALEYDVSLLERLYTGDTKFGMVKTMLNVQYRFPRELAEFPSQEFYNDKLLSHIEDSQKVLGILQKMPFPWPTRDASIVPTVFVQCSTGETMGSSSKGNEGQAELVARLIPMLKPEVHDQKEELAIAVLSPYTRQIEMLKSLLPSTVACHTIDSFQGRESDIVIFSTVRCNVSGEIGFVEDARRLNVMWTRARLGLIIIGDRETMTMTSELWKRAIGFCTEVFVTRST</sequence>
<dbReference type="InterPro" id="IPR041677">
    <property type="entry name" value="DNA2/NAM7_AAA_11"/>
</dbReference>
<feature type="domain" description="DNA2/NAM7 helicase helicase" evidence="7">
    <location>
        <begin position="1360"/>
        <end position="1430"/>
    </location>
</feature>
<proteinExistence type="inferred from homology"/>
<dbReference type="Pfam" id="PF05183">
    <property type="entry name" value="RdRP"/>
    <property type="match status" value="1"/>
</dbReference>
<dbReference type="GO" id="GO:0005524">
    <property type="term" value="F:ATP binding"/>
    <property type="evidence" value="ECO:0007669"/>
    <property type="project" value="UniProtKB-KW"/>
</dbReference>
<dbReference type="EMBL" id="GL945502">
    <property type="protein sequence ID" value="EGN92535.1"/>
    <property type="molecule type" value="Genomic_DNA"/>
</dbReference>
<gene>
    <name evidence="9" type="ORF">SERLA73DRAFT_99065</name>
</gene>
<dbReference type="Pfam" id="PF13087">
    <property type="entry name" value="AAA_12"/>
    <property type="match status" value="1"/>
</dbReference>
<evidence type="ECO:0000256" key="5">
    <source>
        <dbReference type="ARBA" id="ARBA00022840"/>
    </source>
</evidence>
<dbReference type="GO" id="GO:0005694">
    <property type="term" value="C:chromosome"/>
    <property type="evidence" value="ECO:0007669"/>
    <property type="project" value="UniProtKB-ARBA"/>
</dbReference>
<dbReference type="SUPFAM" id="SSF52540">
    <property type="entry name" value="P-loop containing nucleoside triphosphate hydrolases"/>
    <property type="match status" value="1"/>
</dbReference>
<keyword evidence="2" id="KW-0547">Nucleotide-binding</keyword>
<evidence type="ECO:0000259" key="7">
    <source>
        <dbReference type="Pfam" id="PF13086"/>
    </source>
</evidence>
<keyword evidence="3" id="KW-0378">Hydrolase</keyword>
<dbReference type="FunFam" id="3.40.50.300:FF:000326">
    <property type="entry name" value="P-loop containing nucleoside triphosphate hydrolase"/>
    <property type="match status" value="1"/>
</dbReference>
<dbReference type="InParanoid" id="F8QGI9"/>
<evidence type="ECO:0000256" key="2">
    <source>
        <dbReference type="ARBA" id="ARBA00022741"/>
    </source>
</evidence>
<dbReference type="GO" id="GO:0003723">
    <property type="term" value="F:RNA binding"/>
    <property type="evidence" value="ECO:0007669"/>
    <property type="project" value="UniProtKB-KW"/>
</dbReference>
<name>F8QGI9_SERL3</name>
<feature type="domain" description="DNA2/NAM7 helicase-like C-terminal" evidence="8">
    <location>
        <begin position="1437"/>
        <end position="1634"/>
    </location>
</feature>
<feature type="domain" description="RDRP core" evidence="6">
    <location>
        <begin position="67"/>
        <end position="555"/>
    </location>
</feature>
<dbReference type="InterPro" id="IPR041679">
    <property type="entry name" value="DNA2/NAM7-like_C"/>
</dbReference>
<dbReference type="InterPro" id="IPR047187">
    <property type="entry name" value="SF1_C_Upf1"/>
</dbReference>
<dbReference type="CDD" id="cd18808">
    <property type="entry name" value="SF1_C_Upf1"/>
    <property type="match status" value="1"/>
</dbReference>
<evidence type="ECO:0000256" key="4">
    <source>
        <dbReference type="ARBA" id="ARBA00022806"/>
    </source>
</evidence>
<dbReference type="Proteomes" id="UP000008063">
    <property type="component" value="Unassembled WGS sequence"/>
</dbReference>
<organism evidence="10">
    <name type="scientific">Serpula lacrymans var. lacrymans (strain S7.3)</name>
    <name type="common">Dry rot fungus</name>
    <dbReference type="NCBI Taxonomy" id="936435"/>
    <lineage>
        <taxon>Eukaryota</taxon>
        <taxon>Fungi</taxon>
        <taxon>Dikarya</taxon>
        <taxon>Basidiomycota</taxon>
        <taxon>Agaricomycotina</taxon>
        <taxon>Agaricomycetes</taxon>
        <taxon>Agaricomycetidae</taxon>
        <taxon>Boletales</taxon>
        <taxon>Coniophorineae</taxon>
        <taxon>Serpulaceae</taxon>
        <taxon>Serpula</taxon>
    </lineage>
</organism>
<keyword evidence="10" id="KW-1185">Reference proteome</keyword>
<evidence type="ECO:0000313" key="10">
    <source>
        <dbReference type="Proteomes" id="UP000008063"/>
    </source>
</evidence>
<accession>F8QGI9</accession>
<dbReference type="HOGENOM" id="CLU_002184_0_0_1"/>
<dbReference type="OMA" id="YVISNRD"/>
<evidence type="ECO:0000259" key="6">
    <source>
        <dbReference type="Pfam" id="PF05183"/>
    </source>
</evidence>